<dbReference type="Gene3D" id="3.40.190.150">
    <property type="entry name" value="Bordetella uptake gene, domain 1"/>
    <property type="match status" value="1"/>
</dbReference>
<evidence type="ECO:0000313" key="4">
    <source>
        <dbReference type="Proteomes" id="UP000234530"/>
    </source>
</evidence>
<dbReference type="RefSeq" id="WP_101753324.1">
    <property type="nucleotide sequence ID" value="NZ_CP025430.1"/>
</dbReference>
<keyword evidence="2" id="KW-0732">Signal</keyword>
<evidence type="ECO:0000256" key="2">
    <source>
        <dbReference type="SAM" id="SignalP"/>
    </source>
</evidence>
<proteinExistence type="inferred from homology"/>
<keyword evidence="4" id="KW-1185">Reference proteome</keyword>
<dbReference type="PANTHER" id="PTHR42928">
    <property type="entry name" value="TRICARBOXYLATE-BINDING PROTEIN"/>
    <property type="match status" value="1"/>
</dbReference>
<dbReference type="KEGG" id="pzh:CX676_14950"/>
<protein>
    <submittedName>
        <fullName evidence="3">Tricarboxylate transporter</fullName>
    </submittedName>
</protein>
<organism evidence="3 4">
    <name type="scientific">Paracoccus zhejiangensis</name>
    <dbReference type="NCBI Taxonomy" id="1077935"/>
    <lineage>
        <taxon>Bacteria</taxon>
        <taxon>Pseudomonadati</taxon>
        <taxon>Pseudomonadota</taxon>
        <taxon>Alphaproteobacteria</taxon>
        <taxon>Rhodobacterales</taxon>
        <taxon>Paracoccaceae</taxon>
        <taxon>Paracoccus</taxon>
    </lineage>
</organism>
<evidence type="ECO:0000256" key="1">
    <source>
        <dbReference type="ARBA" id="ARBA00006987"/>
    </source>
</evidence>
<dbReference type="OrthoDB" id="9780943at2"/>
<feature type="chain" id="PRO_5014128838" evidence="2">
    <location>
        <begin position="29"/>
        <end position="362"/>
    </location>
</feature>
<accession>A0A2H5F178</accession>
<evidence type="ECO:0000313" key="3">
    <source>
        <dbReference type="EMBL" id="AUH65301.1"/>
    </source>
</evidence>
<dbReference type="AlphaFoldDB" id="A0A2H5F178"/>
<feature type="signal peptide" evidence="2">
    <location>
        <begin position="1"/>
        <end position="28"/>
    </location>
</feature>
<name>A0A2H5F178_9RHOB</name>
<dbReference type="InterPro" id="IPR042100">
    <property type="entry name" value="Bug_dom1"/>
</dbReference>
<comment type="similarity">
    <text evidence="1">Belongs to the UPF0065 (bug) family.</text>
</comment>
<gene>
    <name evidence="3" type="ORF">CX676_14950</name>
</gene>
<dbReference type="InterPro" id="IPR005064">
    <property type="entry name" value="BUG"/>
</dbReference>
<reference evidence="3 4" key="1">
    <citation type="journal article" date="2013" name="Antonie Van Leeuwenhoek">
        <title>Paracoccus zhejiangensis sp. nov., isolated from activated sludge in wastewater-treatment system.</title>
        <authorList>
            <person name="Wu Z.G."/>
            <person name="Zhang D.F."/>
            <person name="Liu Y.L."/>
            <person name="Wang F."/>
            <person name="Jiang X."/>
            <person name="Li C."/>
            <person name="Li S.P."/>
            <person name="Hong Q."/>
            <person name="Li W.J."/>
        </authorList>
    </citation>
    <scope>NUCLEOTIDE SEQUENCE [LARGE SCALE GENOMIC DNA]</scope>
    <source>
        <strain evidence="3 4">J6</strain>
    </source>
</reference>
<dbReference type="Proteomes" id="UP000234530">
    <property type="component" value="Chromosome"/>
</dbReference>
<dbReference type="Gene3D" id="3.40.190.10">
    <property type="entry name" value="Periplasmic binding protein-like II"/>
    <property type="match status" value="1"/>
</dbReference>
<dbReference type="EMBL" id="CP025430">
    <property type="protein sequence ID" value="AUH65301.1"/>
    <property type="molecule type" value="Genomic_DNA"/>
</dbReference>
<sequence length="362" mass="38392">MKLLNKSGMRSMFLGAAAILAMPISLSAQDFSGETIEWTIPFGVGGGTDVWARFFAPQLSDALPGKPTVVVLNVPGGGSISGANQFAMRASDDGLSILGTSASTQYPALLGDPRVRYDFADWTAVLASPTGGVVYVDPKYGVTGPQDIDKLRGEEIRFASQGATALEMPVLLGFKMLGLNIKPVFGMESRGAGRLAFERGEAGIDFQTSSAFISSVQPLVDGGKAVPLFTLGVVDADGNVARDPSFPDMPTFVEFYEQATGAKPEGEAFEAWKALMLAGFSLQKMVVLPKDAPAEVIAAYGDAAKAIVEAPDFRQRAGDELGDYEQLVGPDADAALKEALTLDPGIQQFLTNWLSEDYNVRM</sequence>
<dbReference type="PANTHER" id="PTHR42928:SF5">
    <property type="entry name" value="BLR1237 PROTEIN"/>
    <property type="match status" value="1"/>
</dbReference>